<gene>
    <name evidence="1" type="ORF">B296_00050101</name>
</gene>
<protein>
    <submittedName>
        <fullName evidence="1">Uncharacterized protein</fullName>
    </submittedName>
</protein>
<comment type="caution">
    <text evidence="1">The sequence shown here is derived from an EMBL/GenBank/DDBJ whole genome shotgun (WGS) entry which is preliminary data.</text>
</comment>
<dbReference type="AlphaFoldDB" id="A0A426Y1A8"/>
<evidence type="ECO:0000313" key="1">
    <source>
        <dbReference type="EMBL" id="RRT45502.1"/>
    </source>
</evidence>
<organism evidence="1 2">
    <name type="scientific">Ensete ventricosum</name>
    <name type="common">Abyssinian banana</name>
    <name type="synonym">Musa ensete</name>
    <dbReference type="NCBI Taxonomy" id="4639"/>
    <lineage>
        <taxon>Eukaryota</taxon>
        <taxon>Viridiplantae</taxon>
        <taxon>Streptophyta</taxon>
        <taxon>Embryophyta</taxon>
        <taxon>Tracheophyta</taxon>
        <taxon>Spermatophyta</taxon>
        <taxon>Magnoliopsida</taxon>
        <taxon>Liliopsida</taxon>
        <taxon>Zingiberales</taxon>
        <taxon>Musaceae</taxon>
        <taxon>Ensete</taxon>
    </lineage>
</organism>
<sequence>MVYDTDIFSGGQGVIMPTSAITWLRSRTSSVAKGTVFLYRSHSEALVTYGQKINCFLDLHCEFFFDLHRRAPRRKDLGRHGEEQRLRYALGHLRDRVVLLDHSQARVTPWATHKLELCTLATYKPELCTSAAHKPELCLGPLTRSICAPRPLPSLSYMPWATYEPELCTSATYETELCTSATYETELYTSTTPKPELCLVQVTSHILAPSDNWLVDVARPDTGKPV</sequence>
<proteinExistence type="predicted"/>
<name>A0A426Y1A8_ENSVE</name>
<evidence type="ECO:0000313" key="2">
    <source>
        <dbReference type="Proteomes" id="UP000287651"/>
    </source>
</evidence>
<accession>A0A426Y1A8</accession>
<dbReference type="EMBL" id="AMZH03015795">
    <property type="protein sequence ID" value="RRT45502.1"/>
    <property type="molecule type" value="Genomic_DNA"/>
</dbReference>
<dbReference type="Proteomes" id="UP000287651">
    <property type="component" value="Unassembled WGS sequence"/>
</dbReference>
<reference evidence="1 2" key="1">
    <citation type="journal article" date="2014" name="Agronomy (Basel)">
        <title>A Draft Genome Sequence for Ensete ventricosum, the Drought-Tolerant Tree Against Hunger.</title>
        <authorList>
            <person name="Harrison J."/>
            <person name="Moore K.A."/>
            <person name="Paszkiewicz K."/>
            <person name="Jones T."/>
            <person name="Grant M."/>
            <person name="Ambacheew D."/>
            <person name="Muzemil S."/>
            <person name="Studholme D.J."/>
        </authorList>
    </citation>
    <scope>NUCLEOTIDE SEQUENCE [LARGE SCALE GENOMIC DNA]</scope>
</reference>